<sequence>MLFSRNPRFRTLSKIYGFFIIIGSGTTHWFKDNSNSLASQAKYQYKLWTENNSILHQWMKAYQSPPRSFIKTASPDLLKAQEASRQKYINKHHLIDEEEFTRMKLWNSFWKYDTKN</sequence>
<keyword evidence="2" id="KW-1185">Reference proteome</keyword>
<reference evidence="1" key="1">
    <citation type="submission" date="2021-09" db="EMBL/GenBank/DDBJ databases">
        <authorList>
            <consortium name="AG Swart"/>
            <person name="Singh M."/>
            <person name="Singh A."/>
            <person name="Seah K."/>
            <person name="Emmerich C."/>
        </authorList>
    </citation>
    <scope>NUCLEOTIDE SEQUENCE</scope>
    <source>
        <strain evidence="1">ATCC30299</strain>
    </source>
</reference>
<dbReference type="Proteomes" id="UP001162131">
    <property type="component" value="Unassembled WGS sequence"/>
</dbReference>
<protein>
    <submittedName>
        <fullName evidence="1">Uncharacterized protein</fullName>
    </submittedName>
</protein>
<organism evidence="1 2">
    <name type="scientific">Blepharisma stoltei</name>
    <dbReference type="NCBI Taxonomy" id="1481888"/>
    <lineage>
        <taxon>Eukaryota</taxon>
        <taxon>Sar</taxon>
        <taxon>Alveolata</taxon>
        <taxon>Ciliophora</taxon>
        <taxon>Postciliodesmatophora</taxon>
        <taxon>Heterotrichea</taxon>
        <taxon>Heterotrichida</taxon>
        <taxon>Blepharismidae</taxon>
        <taxon>Blepharisma</taxon>
    </lineage>
</organism>
<comment type="caution">
    <text evidence="1">The sequence shown here is derived from an EMBL/GenBank/DDBJ whole genome shotgun (WGS) entry which is preliminary data.</text>
</comment>
<evidence type="ECO:0000313" key="2">
    <source>
        <dbReference type="Proteomes" id="UP001162131"/>
    </source>
</evidence>
<proteinExistence type="predicted"/>
<name>A0AAU9JEL1_9CILI</name>
<dbReference type="EMBL" id="CAJZBQ010000036">
    <property type="protein sequence ID" value="CAG9324698.1"/>
    <property type="molecule type" value="Genomic_DNA"/>
</dbReference>
<evidence type="ECO:0000313" key="1">
    <source>
        <dbReference type="EMBL" id="CAG9324698.1"/>
    </source>
</evidence>
<accession>A0AAU9JEL1</accession>
<dbReference type="AlphaFoldDB" id="A0AAU9JEL1"/>
<gene>
    <name evidence="1" type="ORF">BSTOLATCC_MIC36480</name>
</gene>